<evidence type="ECO:0000313" key="2">
    <source>
        <dbReference type="Proteomes" id="UP000528286"/>
    </source>
</evidence>
<proteinExistence type="predicted"/>
<sequence>MRDAKARRPGRDDVARTAFFWIVKRMAERTPHEMELFQERMVEMLVEQGFDHQASDAVLDELIAKYRTGGPPFRRKVHLLYPDGRPLLENDEDD</sequence>
<dbReference type="EMBL" id="JACIEZ010000002">
    <property type="protein sequence ID" value="MBB4064252.1"/>
    <property type="molecule type" value="Genomic_DNA"/>
</dbReference>
<dbReference type="RefSeq" id="WP_246365017.1">
    <property type="nucleotide sequence ID" value="NZ_JACIEZ010000002.1"/>
</dbReference>
<gene>
    <name evidence="1" type="ORF">GGR23_001429</name>
</gene>
<reference evidence="1 2" key="1">
    <citation type="submission" date="2020-08" db="EMBL/GenBank/DDBJ databases">
        <title>Genomic Encyclopedia of Type Strains, Phase IV (KMG-IV): sequencing the most valuable type-strain genomes for metagenomic binning, comparative biology and taxonomic classification.</title>
        <authorList>
            <person name="Goeker M."/>
        </authorList>
    </citation>
    <scope>NUCLEOTIDE SEQUENCE [LARGE SCALE GENOMIC DNA]</scope>
    <source>
        <strain evidence="1 2">DSM 29853</strain>
    </source>
</reference>
<keyword evidence="2" id="KW-1185">Reference proteome</keyword>
<name>A0A7W6NKF7_9HYPH</name>
<dbReference type="AlphaFoldDB" id="A0A7W6NKF7"/>
<comment type="caution">
    <text evidence="1">The sequence shown here is derived from an EMBL/GenBank/DDBJ whole genome shotgun (WGS) entry which is preliminary data.</text>
</comment>
<protein>
    <submittedName>
        <fullName evidence="1">Uncharacterized protein</fullName>
    </submittedName>
</protein>
<dbReference type="Proteomes" id="UP000528286">
    <property type="component" value="Unassembled WGS sequence"/>
</dbReference>
<accession>A0A7W6NKF7</accession>
<evidence type="ECO:0000313" key="1">
    <source>
        <dbReference type="EMBL" id="MBB4064252.1"/>
    </source>
</evidence>
<organism evidence="1 2">
    <name type="scientific">Gellertiella hungarica</name>
    <dbReference type="NCBI Taxonomy" id="1572859"/>
    <lineage>
        <taxon>Bacteria</taxon>
        <taxon>Pseudomonadati</taxon>
        <taxon>Pseudomonadota</taxon>
        <taxon>Alphaproteobacteria</taxon>
        <taxon>Hyphomicrobiales</taxon>
        <taxon>Rhizobiaceae</taxon>
        <taxon>Gellertiella</taxon>
    </lineage>
</organism>